<organism evidence="5 6">
    <name type="scientific">Cuscuta australis</name>
    <dbReference type="NCBI Taxonomy" id="267555"/>
    <lineage>
        <taxon>Eukaryota</taxon>
        <taxon>Viridiplantae</taxon>
        <taxon>Streptophyta</taxon>
        <taxon>Embryophyta</taxon>
        <taxon>Tracheophyta</taxon>
        <taxon>Spermatophyta</taxon>
        <taxon>Magnoliopsida</taxon>
        <taxon>eudicotyledons</taxon>
        <taxon>Gunneridae</taxon>
        <taxon>Pentapetalae</taxon>
        <taxon>asterids</taxon>
        <taxon>lamiids</taxon>
        <taxon>Solanales</taxon>
        <taxon>Convolvulaceae</taxon>
        <taxon>Cuscuteae</taxon>
        <taxon>Cuscuta</taxon>
        <taxon>Cuscuta subgen. Grammica</taxon>
        <taxon>Cuscuta sect. Cleistogrammica</taxon>
    </lineage>
</organism>
<evidence type="ECO:0000256" key="3">
    <source>
        <dbReference type="PROSITE-ProRule" id="PRU00023"/>
    </source>
</evidence>
<dbReference type="PANTHER" id="PTHR24173">
    <property type="entry name" value="ANKYRIN REPEAT CONTAINING"/>
    <property type="match status" value="1"/>
</dbReference>
<reference evidence="5 6" key="1">
    <citation type="submission" date="2018-06" db="EMBL/GenBank/DDBJ databases">
        <title>The Genome of Cuscuta australis (Dodder) Provides Insight into the Evolution of Plant Parasitism.</title>
        <authorList>
            <person name="Liu H."/>
        </authorList>
    </citation>
    <scope>NUCLEOTIDE SEQUENCE [LARGE SCALE GENOMIC DNA]</scope>
    <source>
        <strain evidence="6">cv. Yunnan</strain>
        <tissue evidence="5">Vines</tissue>
    </source>
</reference>
<feature type="repeat" description="ANK" evidence="3">
    <location>
        <begin position="107"/>
        <end position="139"/>
    </location>
</feature>
<evidence type="ECO:0000313" key="6">
    <source>
        <dbReference type="Proteomes" id="UP000249390"/>
    </source>
</evidence>
<keyword evidence="1" id="KW-0677">Repeat</keyword>
<dbReference type="InterPro" id="IPR036770">
    <property type="entry name" value="Ankyrin_rpt-contain_sf"/>
</dbReference>
<dbReference type="EMBL" id="NQVE01000040">
    <property type="protein sequence ID" value="RAL52083.1"/>
    <property type="molecule type" value="Genomic_DNA"/>
</dbReference>
<feature type="region of interest" description="Disordered" evidence="4">
    <location>
        <begin position="167"/>
        <end position="222"/>
    </location>
</feature>
<keyword evidence="6" id="KW-1185">Reference proteome</keyword>
<dbReference type="Pfam" id="PF12796">
    <property type="entry name" value="Ank_2"/>
    <property type="match status" value="2"/>
</dbReference>
<dbReference type="PRINTS" id="PR01415">
    <property type="entry name" value="ANKYRIN"/>
</dbReference>
<feature type="compositionally biased region" description="Basic and acidic residues" evidence="4">
    <location>
        <begin position="206"/>
        <end position="215"/>
    </location>
</feature>
<feature type="compositionally biased region" description="Acidic residues" evidence="4">
    <location>
        <begin position="187"/>
        <end position="200"/>
    </location>
</feature>
<dbReference type="SUPFAM" id="SSF48403">
    <property type="entry name" value="Ankyrin repeat"/>
    <property type="match status" value="1"/>
</dbReference>
<accession>A0A328E6J6</accession>
<feature type="repeat" description="ANK" evidence="3">
    <location>
        <begin position="74"/>
        <end position="106"/>
    </location>
</feature>
<proteinExistence type="predicted"/>
<feature type="compositionally biased region" description="Basic and acidic residues" evidence="4">
    <location>
        <begin position="171"/>
        <end position="180"/>
    </location>
</feature>
<keyword evidence="2 3" id="KW-0040">ANK repeat</keyword>
<dbReference type="PROSITE" id="PS50088">
    <property type="entry name" value="ANK_REPEAT"/>
    <property type="match status" value="3"/>
</dbReference>
<comment type="caution">
    <text evidence="5">The sequence shown here is derived from an EMBL/GenBank/DDBJ whole genome shotgun (WGS) entry which is preliminary data.</text>
</comment>
<evidence type="ECO:0000256" key="1">
    <source>
        <dbReference type="ARBA" id="ARBA00022737"/>
    </source>
</evidence>
<evidence type="ECO:0000256" key="4">
    <source>
        <dbReference type="SAM" id="MobiDB-lite"/>
    </source>
</evidence>
<name>A0A328E6J6_9ASTE</name>
<dbReference type="AlphaFoldDB" id="A0A328E6J6"/>
<dbReference type="PROSITE" id="PS50297">
    <property type="entry name" value="ANK_REP_REGION"/>
    <property type="match status" value="3"/>
</dbReference>
<dbReference type="Gene3D" id="1.25.40.20">
    <property type="entry name" value="Ankyrin repeat-containing domain"/>
    <property type="match status" value="1"/>
</dbReference>
<dbReference type="InterPro" id="IPR002110">
    <property type="entry name" value="Ankyrin_rpt"/>
</dbReference>
<evidence type="ECO:0000313" key="5">
    <source>
        <dbReference type="EMBL" id="RAL52083.1"/>
    </source>
</evidence>
<feature type="repeat" description="ANK" evidence="3">
    <location>
        <begin position="41"/>
        <end position="73"/>
    </location>
</feature>
<dbReference type="SMART" id="SM00248">
    <property type="entry name" value="ANK"/>
    <property type="match status" value="4"/>
</dbReference>
<evidence type="ECO:0000256" key="2">
    <source>
        <dbReference type="ARBA" id="ARBA00023043"/>
    </source>
</evidence>
<gene>
    <name evidence="5" type="ORF">DM860_014910</name>
</gene>
<protein>
    <submittedName>
        <fullName evidence="5">Uncharacterized protein</fullName>
    </submittedName>
</protein>
<dbReference type="Proteomes" id="UP000249390">
    <property type="component" value="Unassembled WGS sequence"/>
</dbReference>
<dbReference type="PANTHER" id="PTHR24173:SF74">
    <property type="entry name" value="ANKYRIN REPEAT DOMAIN-CONTAINING PROTEIN 16"/>
    <property type="match status" value="1"/>
</dbReference>
<sequence>MGNPRTQSNEELHAAARAGDLTAVQRICSSNPLAVNSRDKHSRTPLHLAAWSGHAQIVSYLCKNKADARAAAMDDMGAIHFAAQKGHLEAVRVLLTSGVSVNSTNRKGMSALHYASQGSNLELVKYLVKKCASVSVKNKAGKTPLDLARNEDIRSFLRDCETTSVGAALGSREDGDETKSKPSSAVENEEGPEVSADEEGEHFKRKAEGEENSKKETKKPKVALYHLLTSDDVEEEVENL</sequence>